<dbReference type="Gene3D" id="3.30.1600.10">
    <property type="entry name" value="SIR2/SIRT2 'Small Domain"/>
    <property type="match status" value="1"/>
</dbReference>
<accession>X1IZT0</accession>
<dbReference type="AlphaFoldDB" id="X1IZT0"/>
<evidence type="ECO:0000259" key="3">
    <source>
        <dbReference type="PROSITE" id="PS50305"/>
    </source>
</evidence>
<keyword evidence="2" id="KW-0520">NAD</keyword>
<dbReference type="SUPFAM" id="SSF52467">
    <property type="entry name" value="DHS-like NAD/FAD-binding domain"/>
    <property type="match status" value="1"/>
</dbReference>
<gene>
    <name evidence="4" type="ORF">S03H2_51221</name>
</gene>
<dbReference type="NCBIfam" id="NF001753">
    <property type="entry name" value="PRK00481.1-3"/>
    <property type="match status" value="1"/>
</dbReference>
<evidence type="ECO:0000313" key="4">
    <source>
        <dbReference type="EMBL" id="GAH71589.1"/>
    </source>
</evidence>
<dbReference type="GO" id="GO:0017136">
    <property type="term" value="F:histone deacetylase activity, NAD-dependent"/>
    <property type="evidence" value="ECO:0007669"/>
    <property type="project" value="TreeGrafter"/>
</dbReference>
<dbReference type="PROSITE" id="PS50305">
    <property type="entry name" value="SIRTUIN"/>
    <property type="match status" value="1"/>
</dbReference>
<reference evidence="4" key="1">
    <citation type="journal article" date="2014" name="Front. Microbiol.">
        <title>High frequency of phylogenetically diverse reductive dehalogenase-homologous genes in deep subseafloor sedimentary metagenomes.</title>
        <authorList>
            <person name="Kawai M."/>
            <person name="Futagami T."/>
            <person name="Toyoda A."/>
            <person name="Takaki Y."/>
            <person name="Nishi S."/>
            <person name="Hori S."/>
            <person name="Arai W."/>
            <person name="Tsubouchi T."/>
            <person name="Morono Y."/>
            <person name="Uchiyama I."/>
            <person name="Ito T."/>
            <person name="Fujiyama A."/>
            <person name="Inagaki F."/>
            <person name="Takami H."/>
        </authorList>
    </citation>
    <scope>NUCLEOTIDE SEQUENCE</scope>
    <source>
        <strain evidence="4">Expedition CK06-06</strain>
    </source>
</reference>
<protein>
    <recommendedName>
        <fullName evidence="3">Deacetylase sirtuin-type domain-containing protein</fullName>
    </recommendedName>
</protein>
<dbReference type="Pfam" id="PF02146">
    <property type="entry name" value="SIR2"/>
    <property type="match status" value="1"/>
</dbReference>
<feature type="domain" description="Deacetylase sirtuin-type" evidence="3">
    <location>
        <begin position="1"/>
        <end position="231"/>
    </location>
</feature>
<evidence type="ECO:0000256" key="2">
    <source>
        <dbReference type="ARBA" id="ARBA00023027"/>
    </source>
</evidence>
<dbReference type="PANTHER" id="PTHR11085">
    <property type="entry name" value="NAD-DEPENDENT PROTEIN DEACYLASE SIRTUIN-5, MITOCHONDRIAL-RELATED"/>
    <property type="match status" value="1"/>
</dbReference>
<name>X1IZT0_9ZZZZ</name>
<dbReference type="GO" id="GO:0070403">
    <property type="term" value="F:NAD+ binding"/>
    <property type="evidence" value="ECO:0007669"/>
    <property type="project" value="InterPro"/>
</dbReference>
<dbReference type="InterPro" id="IPR050134">
    <property type="entry name" value="NAD-dep_sirtuin_deacylases"/>
</dbReference>
<sequence length="235" mass="25956">AGISTESGISDFRSPGGIWDRFDPSELNYQSFMASETGREKYWKFSKLLWPTIADAKPNAGHYAIAELYRLDKLDCVITQNIDSLHQKSGVPEETVIELHGTLKWVNCLECGQRYPREQIQDRLDAGIKVPRCDSCGGIMKPATVAFGQPMPERETREAEVRAAACDLFLAVGSSLVVYPAAQMPLIAKDNGAKLIIINLEPTPHDHYANIVIHEKTGPVLSQIVKHVKAQLKGG</sequence>
<dbReference type="CDD" id="cd01407">
    <property type="entry name" value="SIR2-fam"/>
    <property type="match status" value="1"/>
</dbReference>
<dbReference type="InterPro" id="IPR003000">
    <property type="entry name" value="Sirtuin"/>
</dbReference>
<dbReference type="EMBL" id="BARU01032482">
    <property type="protein sequence ID" value="GAH71589.1"/>
    <property type="molecule type" value="Genomic_DNA"/>
</dbReference>
<proteinExistence type="predicted"/>
<comment type="caution">
    <text evidence="4">The sequence shown here is derived from an EMBL/GenBank/DDBJ whole genome shotgun (WGS) entry which is preliminary data.</text>
</comment>
<evidence type="ECO:0000256" key="1">
    <source>
        <dbReference type="ARBA" id="ARBA00022679"/>
    </source>
</evidence>
<dbReference type="PANTHER" id="PTHR11085:SF10">
    <property type="entry name" value="NAD-DEPENDENT PROTEIN DEACYLASE SIRTUIN-5, MITOCHONDRIAL-RELATED"/>
    <property type="match status" value="1"/>
</dbReference>
<dbReference type="InterPro" id="IPR026591">
    <property type="entry name" value="Sirtuin_cat_small_dom_sf"/>
</dbReference>
<keyword evidence="1" id="KW-0808">Transferase</keyword>
<dbReference type="InterPro" id="IPR026590">
    <property type="entry name" value="Ssirtuin_cat_dom"/>
</dbReference>
<dbReference type="Gene3D" id="3.40.50.1220">
    <property type="entry name" value="TPP-binding domain"/>
    <property type="match status" value="1"/>
</dbReference>
<feature type="non-terminal residue" evidence="4">
    <location>
        <position position="1"/>
    </location>
</feature>
<dbReference type="InterPro" id="IPR029035">
    <property type="entry name" value="DHS-like_NAD/FAD-binding_dom"/>
</dbReference>
<organism evidence="4">
    <name type="scientific">marine sediment metagenome</name>
    <dbReference type="NCBI Taxonomy" id="412755"/>
    <lineage>
        <taxon>unclassified sequences</taxon>
        <taxon>metagenomes</taxon>
        <taxon>ecological metagenomes</taxon>
    </lineage>
</organism>